<accession>A0A4Y2P575</accession>
<proteinExistence type="predicted"/>
<dbReference type="EMBL" id="BGPR01213201">
    <property type="protein sequence ID" value="GBN46544.1"/>
    <property type="molecule type" value="Genomic_DNA"/>
</dbReference>
<sequence>LYPQSTTHVDLLSSIVYGAVKRPTVNTTITIKDIKFIELVNMTHIEVVVLRLLRSSSSEITEAFHFNTPTAASEAFDKRSQLRAPPDKLSDHISTSFGVASNYDATFLRKPPSQFPCLGSRIIRAPQIRLELIMDFQRPEPVECL</sequence>
<keyword evidence="2" id="KW-1185">Reference proteome</keyword>
<dbReference type="AlphaFoldDB" id="A0A4Y2P575"/>
<protein>
    <submittedName>
        <fullName evidence="1">Uncharacterized protein</fullName>
    </submittedName>
</protein>
<name>A0A4Y2P575_ARAVE</name>
<comment type="caution">
    <text evidence="1">The sequence shown here is derived from an EMBL/GenBank/DDBJ whole genome shotgun (WGS) entry which is preliminary data.</text>
</comment>
<dbReference type="Proteomes" id="UP000499080">
    <property type="component" value="Unassembled WGS sequence"/>
</dbReference>
<feature type="non-terminal residue" evidence="1">
    <location>
        <position position="1"/>
    </location>
</feature>
<evidence type="ECO:0000313" key="2">
    <source>
        <dbReference type="Proteomes" id="UP000499080"/>
    </source>
</evidence>
<organism evidence="1 2">
    <name type="scientific">Araneus ventricosus</name>
    <name type="common">Orbweaver spider</name>
    <name type="synonym">Epeira ventricosa</name>
    <dbReference type="NCBI Taxonomy" id="182803"/>
    <lineage>
        <taxon>Eukaryota</taxon>
        <taxon>Metazoa</taxon>
        <taxon>Ecdysozoa</taxon>
        <taxon>Arthropoda</taxon>
        <taxon>Chelicerata</taxon>
        <taxon>Arachnida</taxon>
        <taxon>Araneae</taxon>
        <taxon>Araneomorphae</taxon>
        <taxon>Entelegynae</taxon>
        <taxon>Araneoidea</taxon>
        <taxon>Araneidae</taxon>
        <taxon>Araneus</taxon>
    </lineage>
</organism>
<evidence type="ECO:0000313" key="1">
    <source>
        <dbReference type="EMBL" id="GBN46544.1"/>
    </source>
</evidence>
<reference evidence="1 2" key="1">
    <citation type="journal article" date="2019" name="Sci. Rep.">
        <title>Orb-weaving spider Araneus ventricosus genome elucidates the spidroin gene catalogue.</title>
        <authorList>
            <person name="Kono N."/>
            <person name="Nakamura H."/>
            <person name="Ohtoshi R."/>
            <person name="Moran D.A.P."/>
            <person name="Shinohara A."/>
            <person name="Yoshida Y."/>
            <person name="Fujiwara M."/>
            <person name="Mori M."/>
            <person name="Tomita M."/>
            <person name="Arakawa K."/>
        </authorList>
    </citation>
    <scope>NUCLEOTIDE SEQUENCE [LARGE SCALE GENOMIC DNA]</scope>
</reference>
<gene>
    <name evidence="1" type="ORF">AVEN_22263_1</name>
</gene>